<dbReference type="InterPro" id="IPR000524">
    <property type="entry name" value="Tscrpt_reg_HTH_GntR"/>
</dbReference>
<dbReference type="SUPFAM" id="SSF46785">
    <property type="entry name" value="Winged helix' DNA-binding domain"/>
    <property type="match status" value="1"/>
</dbReference>
<dbReference type="CDD" id="cd07377">
    <property type="entry name" value="WHTH_GntR"/>
    <property type="match status" value="1"/>
</dbReference>
<evidence type="ECO:0000256" key="3">
    <source>
        <dbReference type="ARBA" id="ARBA00023163"/>
    </source>
</evidence>
<dbReference type="PANTHER" id="PTHR43537">
    <property type="entry name" value="TRANSCRIPTIONAL REGULATOR, GNTR FAMILY"/>
    <property type="match status" value="1"/>
</dbReference>
<keyword evidence="2" id="KW-0238">DNA-binding</keyword>
<dbReference type="PRINTS" id="PR00035">
    <property type="entry name" value="HTHGNTR"/>
</dbReference>
<dbReference type="PROSITE" id="PS50949">
    <property type="entry name" value="HTH_GNTR"/>
    <property type="match status" value="1"/>
</dbReference>
<dbReference type="Proteomes" id="UP001222118">
    <property type="component" value="Chromosome"/>
</dbReference>
<keyword evidence="6" id="KW-1185">Reference proteome</keyword>
<dbReference type="SMART" id="SM00895">
    <property type="entry name" value="FCD"/>
    <property type="match status" value="1"/>
</dbReference>
<dbReference type="InterPro" id="IPR036388">
    <property type="entry name" value="WH-like_DNA-bd_sf"/>
</dbReference>
<dbReference type="PANTHER" id="PTHR43537:SF5">
    <property type="entry name" value="UXU OPERON TRANSCRIPTIONAL REGULATOR"/>
    <property type="match status" value="1"/>
</dbReference>
<accession>A0ABY7Z1D9</accession>
<name>A0ABY7Z1D9_9HYPH</name>
<dbReference type="InterPro" id="IPR008920">
    <property type="entry name" value="TF_FadR/GntR_C"/>
</dbReference>
<evidence type="ECO:0000313" key="5">
    <source>
        <dbReference type="EMBL" id="WDR07446.1"/>
    </source>
</evidence>
<evidence type="ECO:0000256" key="1">
    <source>
        <dbReference type="ARBA" id="ARBA00023015"/>
    </source>
</evidence>
<evidence type="ECO:0000313" key="6">
    <source>
        <dbReference type="Proteomes" id="UP001222118"/>
    </source>
</evidence>
<dbReference type="Pfam" id="PF00392">
    <property type="entry name" value="GntR"/>
    <property type="match status" value="1"/>
</dbReference>
<keyword evidence="1" id="KW-0805">Transcription regulation</keyword>
<evidence type="ECO:0000259" key="4">
    <source>
        <dbReference type="PROSITE" id="PS50949"/>
    </source>
</evidence>
<proteinExistence type="predicted"/>
<dbReference type="InterPro" id="IPR011711">
    <property type="entry name" value="GntR_C"/>
</dbReference>
<sequence length="253" mass="27887">MGSRSSKNAGDRQGDKRASAEAASFLKPIINQTRNTAVLDALATMIEQAGLLVGDLIPSETTLAERLQVSRSTIREALRGWESLGIVRRRKGAGTYLVAEVNSHTFNVPFNLQLEGVALLRTTQVRRALEVAVMREAALHATEAQRNLIREKYDLLMQTLDSGRPWRNADAAFHIAIYDASGNPLFGQLIRELDGAFHRIYRVPFGQDDIGMSSFALHGELCDAVLAGDPDRAVHAIEAIIDLVEEEVRQTIK</sequence>
<dbReference type="Pfam" id="PF07729">
    <property type="entry name" value="FCD"/>
    <property type="match status" value="1"/>
</dbReference>
<reference evidence="5 6" key="1">
    <citation type="submission" date="2023-02" db="EMBL/GenBank/DDBJ databases">
        <title>Devosia chondri sp. nov., isolated from the phycosphere of marine algae.</title>
        <authorList>
            <person name="Kim J.M."/>
            <person name="Lee J.K."/>
            <person name="Choi B.J."/>
            <person name="Bayburt H."/>
            <person name="Jeon C.O."/>
        </authorList>
    </citation>
    <scope>NUCLEOTIDE SEQUENCE [LARGE SCALE GENOMIC DNA]</scope>
    <source>
        <strain evidence="5 6">G2-5</strain>
    </source>
</reference>
<dbReference type="EMBL" id="CP118247">
    <property type="protein sequence ID" value="WDR07446.1"/>
    <property type="molecule type" value="Genomic_DNA"/>
</dbReference>
<dbReference type="Gene3D" id="1.10.10.10">
    <property type="entry name" value="Winged helix-like DNA-binding domain superfamily/Winged helix DNA-binding domain"/>
    <property type="match status" value="1"/>
</dbReference>
<dbReference type="RefSeq" id="WP_282212959.1">
    <property type="nucleotide sequence ID" value="NZ_CP118247.1"/>
</dbReference>
<evidence type="ECO:0000256" key="2">
    <source>
        <dbReference type="ARBA" id="ARBA00023125"/>
    </source>
</evidence>
<gene>
    <name evidence="5" type="ORF">PSQ90_08530</name>
</gene>
<dbReference type="SUPFAM" id="SSF48008">
    <property type="entry name" value="GntR ligand-binding domain-like"/>
    <property type="match status" value="1"/>
</dbReference>
<organism evidence="5 6">
    <name type="scientific">Devosia rhodophyticola</name>
    <dbReference type="NCBI Taxonomy" id="3026423"/>
    <lineage>
        <taxon>Bacteria</taxon>
        <taxon>Pseudomonadati</taxon>
        <taxon>Pseudomonadota</taxon>
        <taxon>Alphaproteobacteria</taxon>
        <taxon>Hyphomicrobiales</taxon>
        <taxon>Devosiaceae</taxon>
        <taxon>Devosia</taxon>
    </lineage>
</organism>
<protein>
    <submittedName>
        <fullName evidence="5">FadR/GntR family transcriptional regulator</fullName>
    </submittedName>
</protein>
<dbReference type="Gene3D" id="1.20.120.530">
    <property type="entry name" value="GntR ligand-binding domain-like"/>
    <property type="match status" value="1"/>
</dbReference>
<dbReference type="InterPro" id="IPR036390">
    <property type="entry name" value="WH_DNA-bd_sf"/>
</dbReference>
<keyword evidence="3" id="KW-0804">Transcription</keyword>
<dbReference type="SMART" id="SM00345">
    <property type="entry name" value="HTH_GNTR"/>
    <property type="match status" value="1"/>
</dbReference>
<feature type="domain" description="HTH gntR-type" evidence="4">
    <location>
        <begin position="32"/>
        <end position="100"/>
    </location>
</feature>